<name>A0AAP0KN77_9MAGN</name>
<sequence>MRSGKRSFILPELLNNVNSNMARPTSAPGTEGATTNLASEGTTLAQDDEGWIEVGHHLEGVDGGSVGLRQTVHNDISSTLYELTIDQRELIWVQRVLTEALGTQQWVRRNYRGDTGMLIFQTMENHMGTVLRLWRTGPCGWDTILVPHTTGKGWGAFLNALYDEEDDDVLQVNPSLHEKLPVMAPNPSVATVCFAGPQPCQLIIQLCPTTTRHWTMIWRYAKGGADDEQRETFEWRMALCAQAVMDHWRGDGKNYIRTKVKIRTWSHLSLPETVPEATPPDVEDQEGMFFTIHAINLIDDIIVDTLLGQRSRHDDPTTLNTEEYEGQLEATGEATLTPVTLNEQGSQ</sequence>
<dbReference type="EMBL" id="JBBNAE010000001">
    <property type="protein sequence ID" value="KAK9155581.1"/>
    <property type="molecule type" value="Genomic_DNA"/>
</dbReference>
<evidence type="ECO:0000313" key="1">
    <source>
        <dbReference type="EMBL" id="KAK9155581.1"/>
    </source>
</evidence>
<organism evidence="1 2">
    <name type="scientific">Stephania japonica</name>
    <dbReference type="NCBI Taxonomy" id="461633"/>
    <lineage>
        <taxon>Eukaryota</taxon>
        <taxon>Viridiplantae</taxon>
        <taxon>Streptophyta</taxon>
        <taxon>Embryophyta</taxon>
        <taxon>Tracheophyta</taxon>
        <taxon>Spermatophyta</taxon>
        <taxon>Magnoliopsida</taxon>
        <taxon>Ranunculales</taxon>
        <taxon>Menispermaceae</taxon>
        <taxon>Menispermoideae</taxon>
        <taxon>Cissampelideae</taxon>
        <taxon>Stephania</taxon>
    </lineage>
</organism>
<proteinExistence type="predicted"/>
<comment type="caution">
    <text evidence="1">The sequence shown here is derived from an EMBL/GenBank/DDBJ whole genome shotgun (WGS) entry which is preliminary data.</text>
</comment>
<gene>
    <name evidence="1" type="ORF">Sjap_003061</name>
</gene>
<accession>A0AAP0KN77</accession>
<keyword evidence="2" id="KW-1185">Reference proteome</keyword>
<dbReference type="Proteomes" id="UP001417504">
    <property type="component" value="Unassembled WGS sequence"/>
</dbReference>
<protein>
    <submittedName>
        <fullName evidence="1">Uncharacterized protein</fullName>
    </submittedName>
</protein>
<reference evidence="1 2" key="1">
    <citation type="submission" date="2024-01" db="EMBL/GenBank/DDBJ databases">
        <title>Genome assemblies of Stephania.</title>
        <authorList>
            <person name="Yang L."/>
        </authorList>
    </citation>
    <scope>NUCLEOTIDE SEQUENCE [LARGE SCALE GENOMIC DNA]</scope>
    <source>
        <strain evidence="1">QJT</strain>
        <tissue evidence="1">Leaf</tissue>
    </source>
</reference>
<evidence type="ECO:0000313" key="2">
    <source>
        <dbReference type="Proteomes" id="UP001417504"/>
    </source>
</evidence>
<dbReference type="AlphaFoldDB" id="A0AAP0KN77"/>